<organism evidence="10 11">
    <name type="scientific">Rotaria magnacalcarata</name>
    <dbReference type="NCBI Taxonomy" id="392030"/>
    <lineage>
        <taxon>Eukaryota</taxon>
        <taxon>Metazoa</taxon>
        <taxon>Spiralia</taxon>
        <taxon>Gnathifera</taxon>
        <taxon>Rotifera</taxon>
        <taxon>Eurotatoria</taxon>
        <taxon>Bdelloidea</taxon>
        <taxon>Philodinida</taxon>
        <taxon>Philodinidae</taxon>
        <taxon>Rotaria</taxon>
    </lineage>
</organism>
<protein>
    <recommendedName>
        <fullName evidence="9">TLC domain-containing protein</fullName>
    </recommendedName>
</protein>
<feature type="transmembrane region" description="Helical" evidence="8">
    <location>
        <begin position="160"/>
        <end position="179"/>
    </location>
</feature>
<dbReference type="GO" id="GO:0046513">
    <property type="term" value="P:ceramide biosynthetic process"/>
    <property type="evidence" value="ECO:0007669"/>
    <property type="project" value="InterPro"/>
</dbReference>
<keyword evidence="4 7" id="KW-0812">Transmembrane</keyword>
<evidence type="ECO:0000313" key="10">
    <source>
        <dbReference type="EMBL" id="CAF2103995.1"/>
    </source>
</evidence>
<evidence type="ECO:0000256" key="5">
    <source>
        <dbReference type="ARBA" id="ARBA00022989"/>
    </source>
</evidence>
<feature type="domain" description="TLC" evidence="9">
    <location>
        <begin position="108"/>
        <end position="324"/>
    </location>
</feature>
<gene>
    <name evidence="10" type="ORF">WKI299_LOCUS20792</name>
</gene>
<comment type="caution">
    <text evidence="10">The sequence shown here is derived from an EMBL/GenBank/DDBJ whole genome shotgun (WGS) entry which is preliminary data.</text>
</comment>
<evidence type="ECO:0000256" key="2">
    <source>
        <dbReference type="ARBA" id="ARBA00004760"/>
    </source>
</evidence>
<feature type="transmembrane region" description="Helical" evidence="8">
    <location>
        <begin position="249"/>
        <end position="269"/>
    </location>
</feature>
<dbReference type="AlphaFoldDB" id="A0A816U2M4"/>
<evidence type="ECO:0000313" key="11">
    <source>
        <dbReference type="Proteomes" id="UP000663856"/>
    </source>
</evidence>
<feature type="transmembrane region" description="Helical" evidence="8">
    <location>
        <begin position="21"/>
        <end position="42"/>
    </location>
</feature>
<comment type="pathway">
    <text evidence="2">Lipid metabolism; sphingolipid metabolism.</text>
</comment>
<feature type="transmembrane region" description="Helical" evidence="8">
    <location>
        <begin position="299"/>
        <end position="320"/>
    </location>
</feature>
<feature type="transmembrane region" description="Helical" evidence="8">
    <location>
        <begin position="117"/>
        <end position="135"/>
    </location>
</feature>
<reference evidence="10" key="1">
    <citation type="submission" date="2021-02" db="EMBL/GenBank/DDBJ databases">
        <authorList>
            <person name="Nowell W R."/>
        </authorList>
    </citation>
    <scope>NUCLEOTIDE SEQUENCE</scope>
</reference>
<comment type="pathway">
    <text evidence="3">Sphingolipid metabolism.</text>
</comment>
<keyword evidence="5 8" id="KW-1133">Transmembrane helix</keyword>
<feature type="transmembrane region" description="Helical" evidence="8">
    <location>
        <begin position="186"/>
        <end position="205"/>
    </location>
</feature>
<dbReference type="GO" id="GO:0050291">
    <property type="term" value="F:sphingosine N-acyltransferase activity"/>
    <property type="evidence" value="ECO:0007669"/>
    <property type="project" value="InterPro"/>
</dbReference>
<dbReference type="InterPro" id="IPR032675">
    <property type="entry name" value="LRR_dom_sf"/>
</dbReference>
<evidence type="ECO:0000256" key="7">
    <source>
        <dbReference type="PROSITE-ProRule" id="PRU00205"/>
    </source>
</evidence>
<dbReference type="Gene3D" id="3.80.10.10">
    <property type="entry name" value="Ribonuclease Inhibitor"/>
    <property type="match status" value="1"/>
</dbReference>
<dbReference type="PANTHER" id="PTHR12560">
    <property type="entry name" value="LONGEVITY ASSURANCE FACTOR 1 LAG1"/>
    <property type="match status" value="1"/>
</dbReference>
<accession>A0A816U2M4</accession>
<dbReference type="InterPro" id="IPR006634">
    <property type="entry name" value="TLC-dom"/>
</dbReference>
<sequence>MDHSHLTIEQLEDWKNLKGNFTATPNYIDLIIGIWNVISWYYKPHMWRDYSFPHSFIEDFTRHFYFPVNEVYYIVYIAIFITLLRYLFENFICKPFVNWIDLKTVDKKKFPESAWKCLFYTCTWSYCVYLLHYRYSFFREPHLIWDDWLPGMAVPFDIKLMYFVQCGFYLHSVYATLYMDYKRKDFYVMLLHHVVTMTLIFVSYATRYHKIGLIVLFVHDITDIWLELTKFLHYLGSRQNGREYPMWETAASGCFIVFTFCWCLFRLYWYPMKVLYTTGVTTAYRAYDKGCGLYGFFNGLLWILLGLNIYWLFFILQFLFRVCSGTLNNLHDVREDEDDVDGTISLTILGKVVVNLNRFKHIHCLILHDPVDTLLQQLDIDNLPYLEYLSIPDVLFRMSSMYQKLFSNRFPNLKFCNLFECETIETILPWTQTLSLCFLKIGFIDFYVYTAILSACPNLYYLKLHIFQSYLKLSDIQPHRNLRKLEIYSEIIDWYYNDQLIDNFLRCLPNLEELIIYRLISKIVDPIPDYDWLASIISIRLSLLRYFIFSLHLEYDLAFIDFITTEMRRQLRKLFLNAHKNRYQSRFIIN</sequence>
<dbReference type="PANTHER" id="PTHR12560:SF58">
    <property type="entry name" value="CERAMIDE SYNTHASE 1"/>
    <property type="match status" value="1"/>
</dbReference>
<proteinExistence type="predicted"/>
<dbReference type="SMART" id="SM00724">
    <property type="entry name" value="TLC"/>
    <property type="match status" value="1"/>
</dbReference>
<evidence type="ECO:0000256" key="6">
    <source>
        <dbReference type="ARBA" id="ARBA00023136"/>
    </source>
</evidence>
<dbReference type="GO" id="GO:0016020">
    <property type="term" value="C:membrane"/>
    <property type="evidence" value="ECO:0007669"/>
    <property type="project" value="UniProtKB-SubCell"/>
</dbReference>
<evidence type="ECO:0000256" key="1">
    <source>
        <dbReference type="ARBA" id="ARBA00004141"/>
    </source>
</evidence>
<dbReference type="InterPro" id="IPR016439">
    <property type="entry name" value="Lag1/Lac1-like"/>
</dbReference>
<keyword evidence="6 7" id="KW-0472">Membrane</keyword>
<evidence type="ECO:0000256" key="8">
    <source>
        <dbReference type="SAM" id="Phobius"/>
    </source>
</evidence>
<comment type="subcellular location">
    <subcellularLocation>
        <location evidence="1">Membrane</location>
        <topology evidence="1">Multi-pass membrane protein</topology>
    </subcellularLocation>
</comment>
<feature type="transmembrane region" description="Helical" evidence="8">
    <location>
        <begin position="71"/>
        <end position="88"/>
    </location>
</feature>
<dbReference type="PROSITE" id="PS50922">
    <property type="entry name" value="TLC"/>
    <property type="match status" value="1"/>
</dbReference>
<evidence type="ECO:0000256" key="4">
    <source>
        <dbReference type="ARBA" id="ARBA00022692"/>
    </source>
</evidence>
<dbReference type="Proteomes" id="UP000663856">
    <property type="component" value="Unassembled WGS sequence"/>
</dbReference>
<dbReference type="UniPathway" id="UPA00222"/>
<name>A0A816U2M4_9BILA</name>
<dbReference type="EMBL" id="CAJNRF010008723">
    <property type="protein sequence ID" value="CAF2103995.1"/>
    <property type="molecule type" value="Genomic_DNA"/>
</dbReference>
<dbReference type="Pfam" id="PF03798">
    <property type="entry name" value="TRAM_LAG1_CLN8"/>
    <property type="match status" value="1"/>
</dbReference>
<evidence type="ECO:0000256" key="3">
    <source>
        <dbReference type="ARBA" id="ARBA00004991"/>
    </source>
</evidence>
<evidence type="ECO:0000259" key="9">
    <source>
        <dbReference type="PROSITE" id="PS50922"/>
    </source>
</evidence>